<organism evidence="2 3">
    <name type="scientific">Brevundimonas lenta</name>
    <dbReference type="NCBI Taxonomy" id="424796"/>
    <lineage>
        <taxon>Bacteria</taxon>
        <taxon>Pseudomonadati</taxon>
        <taxon>Pseudomonadota</taxon>
        <taxon>Alphaproteobacteria</taxon>
        <taxon>Caulobacterales</taxon>
        <taxon>Caulobacteraceae</taxon>
        <taxon>Brevundimonas</taxon>
    </lineage>
</organism>
<keyword evidence="1" id="KW-1133">Transmembrane helix</keyword>
<protein>
    <submittedName>
        <fullName evidence="2">Uncharacterized protein</fullName>
    </submittedName>
</protein>
<proteinExistence type="predicted"/>
<name>A0A7W6JDW1_9CAUL</name>
<keyword evidence="3" id="KW-1185">Reference proteome</keyword>
<evidence type="ECO:0000256" key="1">
    <source>
        <dbReference type="SAM" id="Phobius"/>
    </source>
</evidence>
<accession>A0A7W6JDW1</accession>
<keyword evidence="1" id="KW-0812">Transmembrane</keyword>
<dbReference type="EMBL" id="JACIDM010000002">
    <property type="protein sequence ID" value="MBB4083333.1"/>
    <property type="molecule type" value="Genomic_DNA"/>
</dbReference>
<evidence type="ECO:0000313" key="2">
    <source>
        <dbReference type="EMBL" id="MBB4083333.1"/>
    </source>
</evidence>
<reference evidence="2 3" key="1">
    <citation type="submission" date="2020-08" db="EMBL/GenBank/DDBJ databases">
        <title>Genomic Encyclopedia of Type Strains, Phase IV (KMG-IV): sequencing the most valuable type-strain genomes for metagenomic binning, comparative biology and taxonomic classification.</title>
        <authorList>
            <person name="Goeker M."/>
        </authorList>
    </citation>
    <scope>NUCLEOTIDE SEQUENCE [LARGE SCALE GENOMIC DNA]</scope>
    <source>
        <strain evidence="2 3">DSM 23960</strain>
    </source>
</reference>
<sequence length="39" mass="4285">MRQTHDLIDDLFIAAIVLVSLAFVVAVGFQIEAILTQGR</sequence>
<dbReference type="Proteomes" id="UP000529946">
    <property type="component" value="Unassembled WGS sequence"/>
</dbReference>
<keyword evidence="1" id="KW-0472">Membrane</keyword>
<evidence type="ECO:0000313" key="3">
    <source>
        <dbReference type="Proteomes" id="UP000529946"/>
    </source>
</evidence>
<gene>
    <name evidence="2" type="ORF">GGR12_002199</name>
</gene>
<dbReference type="AlphaFoldDB" id="A0A7W6JDW1"/>
<comment type="caution">
    <text evidence="2">The sequence shown here is derived from an EMBL/GenBank/DDBJ whole genome shotgun (WGS) entry which is preliminary data.</text>
</comment>
<feature type="transmembrane region" description="Helical" evidence="1">
    <location>
        <begin position="12"/>
        <end position="35"/>
    </location>
</feature>